<evidence type="ECO:0000313" key="3">
    <source>
        <dbReference type="Proteomes" id="UP001497444"/>
    </source>
</evidence>
<dbReference type="SUPFAM" id="SSF53474">
    <property type="entry name" value="alpha/beta-Hydrolases"/>
    <property type="match status" value="1"/>
</dbReference>
<reference evidence="2" key="1">
    <citation type="submission" date="2024-02" db="EMBL/GenBank/DDBJ databases">
        <authorList>
            <consortium name="ELIXIR-Norway"/>
            <consortium name="Elixir Norway"/>
        </authorList>
    </citation>
    <scope>NUCLEOTIDE SEQUENCE</scope>
</reference>
<dbReference type="Pfam" id="PF01738">
    <property type="entry name" value="DLH"/>
    <property type="match status" value="1"/>
</dbReference>
<dbReference type="PANTHER" id="PTHR46623:SF6">
    <property type="entry name" value="ALPHA_BETA-HYDROLASES SUPERFAMILY PROTEIN"/>
    <property type="match status" value="1"/>
</dbReference>
<dbReference type="Proteomes" id="UP001497444">
    <property type="component" value="Chromosome 10"/>
</dbReference>
<dbReference type="Gene3D" id="3.40.50.1820">
    <property type="entry name" value="alpha/beta hydrolase"/>
    <property type="match status" value="1"/>
</dbReference>
<protein>
    <recommendedName>
        <fullName evidence="1">Dienelactone hydrolase domain-containing protein</fullName>
    </recommendedName>
</protein>
<feature type="domain" description="Dienelactone hydrolase" evidence="1">
    <location>
        <begin position="139"/>
        <end position="180"/>
    </location>
</feature>
<dbReference type="InterPro" id="IPR029058">
    <property type="entry name" value="AB_hydrolase_fold"/>
</dbReference>
<organism evidence="2 3">
    <name type="scientific">Sphagnum jensenii</name>
    <dbReference type="NCBI Taxonomy" id="128206"/>
    <lineage>
        <taxon>Eukaryota</taxon>
        <taxon>Viridiplantae</taxon>
        <taxon>Streptophyta</taxon>
        <taxon>Embryophyta</taxon>
        <taxon>Bryophyta</taxon>
        <taxon>Sphagnophytina</taxon>
        <taxon>Sphagnopsida</taxon>
        <taxon>Sphagnales</taxon>
        <taxon>Sphagnaceae</taxon>
        <taxon>Sphagnum</taxon>
    </lineage>
</organism>
<dbReference type="InterPro" id="IPR002925">
    <property type="entry name" value="Dienelactn_hydro"/>
</dbReference>
<keyword evidence="3" id="KW-1185">Reference proteome</keyword>
<gene>
    <name evidence="2" type="ORF">CSSPJE1EN1_LOCUS2532</name>
</gene>
<evidence type="ECO:0000313" key="2">
    <source>
        <dbReference type="EMBL" id="CAK9257054.1"/>
    </source>
</evidence>
<name>A0ABP0VRV6_9BRYO</name>
<evidence type="ECO:0000259" key="1">
    <source>
        <dbReference type="Pfam" id="PF01738"/>
    </source>
</evidence>
<sequence>MASLIFAPSSPVASLYGARQAPGATALIRMACGYSPLRRSLGREEEKHLSATTCVVSHFRWVFFFFASLRGTTRSMASNLEKVKFERNGDSKIEFDVYVVGKKVSAALFFFSINLNEYMIPQALQSLRVVGQGAEEYGFLKVGVTGFCMGGGLSIASAVRVPGIDAVVAFYGTPPPHLADPTAKALEEKLKKANVPLEVYLYPNVGHAFMNSSSEAIERKKATGFREHHQEAVDLAWSRFDLWFKKYLQVGK</sequence>
<dbReference type="InterPro" id="IPR051049">
    <property type="entry name" value="Dienelactone_hydrolase-like"/>
</dbReference>
<accession>A0ABP0VRV6</accession>
<dbReference type="EMBL" id="OZ020105">
    <property type="protein sequence ID" value="CAK9257054.1"/>
    <property type="molecule type" value="Genomic_DNA"/>
</dbReference>
<proteinExistence type="predicted"/>
<dbReference type="PANTHER" id="PTHR46623">
    <property type="entry name" value="CARBOXYMETHYLENEBUTENOLIDASE-RELATED"/>
    <property type="match status" value="1"/>
</dbReference>